<dbReference type="InterPro" id="IPR007138">
    <property type="entry name" value="ABM_dom"/>
</dbReference>
<dbReference type="RefSeq" id="WP_142929675.1">
    <property type="nucleotide sequence ID" value="NZ_ML660109.1"/>
</dbReference>
<dbReference type="OrthoDB" id="4463721at2"/>
<keyword evidence="2" id="KW-0560">Oxidoreductase</keyword>
<evidence type="ECO:0000313" key="2">
    <source>
        <dbReference type="EMBL" id="TQV67777.1"/>
    </source>
</evidence>
<dbReference type="EMBL" id="VHSG01000033">
    <property type="protein sequence ID" value="TQV67777.1"/>
    <property type="molecule type" value="Genomic_DNA"/>
</dbReference>
<reference evidence="2 3" key="1">
    <citation type="submission" date="2019-06" db="EMBL/GenBank/DDBJ databases">
        <title>Whole genome sequence for Cellvibrionaceae sp. R142.</title>
        <authorList>
            <person name="Wang G."/>
        </authorList>
    </citation>
    <scope>NUCLEOTIDE SEQUENCE [LARGE SCALE GENOMIC DNA]</scope>
    <source>
        <strain evidence="2 3">R142</strain>
    </source>
</reference>
<keyword evidence="3" id="KW-1185">Reference proteome</keyword>
<protein>
    <submittedName>
        <fullName evidence="2">Antibiotic biosynthesis monooxygenase</fullName>
    </submittedName>
</protein>
<dbReference type="AlphaFoldDB" id="A0A545SS28"/>
<dbReference type="Proteomes" id="UP000319732">
    <property type="component" value="Unassembled WGS sequence"/>
</dbReference>
<dbReference type="InterPro" id="IPR011008">
    <property type="entry name" value="Dimeric_a/b-barrel"/>
</dbReference>
<proteinExistence type="predicted"/>
<feature type="domain" description="ABM" evidence="1">
    <location>
        <begin position="1"/>
        <end position="75"/>
    </location>
</feature>
<dbReference type="Pfam" id="PF03992">
    <property type="entry name" value="ABM"/>
    <property type="match status" value="1"/>
</dbReference>
<dbReference type="GO" id="GO:0004497">
    <property type="term" value="F:monooxygenase activity"/>
    <property type="evidence" value="ECO:0007669"/>
    <property type="project" value="UniProtKB-KW"/>
</dbReference>
<evidence type="ECO:0000313" key="3">
    <source>
        <dbReference type="Proteomes" id="UP000319732"/>
    </source>
</evidence>
<sequence>MIHVLIERQIADDMLSTYEDTARKTLHLAYQATGFVNGETFADLQHPNRRFVLSKWRSVQDWQRWFHSDTRREMMNQLNPLLMEQEKITLLEN</sequence>
<gene>
    <name evidence="2" type="ORF">FKG94_24935</name>
</gene>
<accession>A0A545SS28</accession>
<comment type="caution">
    <text evidence="2">The sequence shown here is derived from an EMBL/GenBank/DDBJ whole genome shotgun (WGS) entry which is preliminary data.</text>
</comment>
<organism evidence="2 3">
    <name type="scientific">Exilibacterium tricleocarpae</name>
    <dbReference type="NCBI Taxonomy" id="2591008"/>
    <lineage>
        <taxon>Bacteria</taxon>
        <taxon>Pseudomonadati</taxon>
        <taxon>Pseudomonadota</taxon>
        <taxon>Gammaproteobacteria</taxon>
        <taxon>Cellvibrionales</taxon>
        <taxon>Cellvibrionaceae</taxon>
        <taxon>Exilibacterium</taxon>
    </lineage>
</organism>
<dbReference type="SUPFAM" id="SSF54909">
    <property type="entry name" value="Dimeric alpha+beta barrel"/>
    <property type="match status" value="1"/>
</dbReference>
<name>A0A545SS28_9GAMM</name>
<evidence type="ECO:0000259" key="1">
    <source>
        <dbReference type="Pfam" id="PF03992"/>
    </source>
</evidence>
<keyword evidence="2" id="KW-0503">Monooxygenase</keyword>
<dbReference type="Gene3D" id="3.30.70.100">
    <property type="match status" value="1"/>
</dbReference>